<dbReference type="PANTHER" id="PTHR12526">
    <property type="entry name" value="GLYCOSYLTRANSFERASE"/>
    <property type="match status" value="1"/>
</dbReference>
<organism evidence="3 4">
    <name type="scientific">Aromatoleum petrolei</name>
    <dbReference type="NCBI Taxonomy" id="76116"/>
    <lineage>
        <taxon>Bacteria</taxon>
        <taxon>Pseudomonadati</taxon>
        <taxon>Pseudomonadota</taxon>
        <taxon>Betaproteobacteria</taxon>
        <taxon>Rhodocyclales</taxon>
        <taxon>Rhodocyclaceae</taxon>
        <taxon>Aromatoleum</taxon>
    </lineage>
</organism>
<accession>A0ABX1MHG0</accession>
<dbReference type="Proteomes" id="UP000652074">
    <property type="component" value="Unassembled WGS sequence"/>
</dbReference>
<keyword evidence="4" id="KW-1185">Reference proteome</keyword>
<dbReference type="InterPro" id="IPR001296">
    <property type="entry name" value="Glyco_trans_1"/>
</dbReference>
<reference evidence="3 4" key="1">
    <citation type="submission" date="2019-12" db="EMBL/GenBank/DDBJ databases">
        <title>Comparative genomics gives insights into the taxonomy of the Azoarcus-Aromatoleum group and reveals separate origins of nif in the plant-associated Azoarcus and non-plant-associated Aromatoleum sub-groups.</title>
        <authorList>
            <person name="Lafos M."/>
            <person name="Maluk M."/>
            <person name="Batista M."/>
            <person name="Junghare M."/>
            <person name="Carmona M."/>
            <person name="Faoro H."/>
            <person name="Cruz L.M."/>
            <person name="Battistoni F."/>
            <person name="De Souza E."/>
            <person name="Pedrosa F."/>
            <person name="Chen W.-M."/>
            <person name="Poole P.S."/>
            <person name="Dixon R.A."/>
            <person name="James E.K."/>
        </authorList>
    </citation>
    <scope>NUCLEOTIDE SEQUENCE [LARGE SCALE GENOMIC DNA]</scope>
    <source>
        <strain evidence="3 4">ToN1</strain>
    </source>
</reference>
<dbReference type="SUPFAM" id="SSF53756">
    <property type="entry name" value="UDP-Glycosyltransferase/glycogen phosphorylase"/>
    <property type="match status" value="1"/>
</dbReference>
<evidence type="ECO:0000259" key="1">
    <source>
        <dbReference type="Pfam" id="PF00534"/>
    </source>
</evidence>
<protein>
    <submittedName>
        <fullName evidence="3">Glycosyltransferase</fullName>
    </submittedName>
</protein>
<dbReference type="Pfam" id="PF13439">
    <property type="entry name" value="Glyco_transf_4"/>
    <property type="match status" value="1"/>
</dbReference>
<dbReference type="CDD" id="cd03801">
    <property type="entry name" value="GT4_PimA-like"/>
    <property type="match status" value="1"/>
</dbReference>
<dbReference type="EMBL" id="WTVR01000004">
    <property type="protein sequence ID" value="NMF87382.1"/>
    <property type="molecule type" value="Genomic_DNA"/>
</dbReference>
<dbReference type="Pfam" id="PF00534">
    <property type="entry name" value="Glycos_transf_1"/>
    <property type="match status" value="1"/>
</dbReference>
<dbReference type="Gene3D" id="3.40.50.2000">
    <property type="entry name" value="Glycogen Phosphorylase B"/>
    <property type="match status" value="2"/>
</dbReference>
<sequence>MTWAGKRIALVGPLPPPAGGMGNQTRQLGELLRAEGVDVELVQVNAPYRPAWVCSVKGLRAGFRLVPYLARLWAAAGRADLMHVMANSGWSWHLFAAPAVWVAVLRGVPVVVNYRGGEAGDFLSRSARWVRPTLLRAGGVLVPSGFLHEVFSRYGVETYIVPNVVDLARFRPGSSQQAGADAPHIVVARNLEPIYGIPVALQAFARILADYPRARLSVAGSGPQAGELERLAAQLGLGDHVRFTGRLDRDEMARLYRDADVMLNPSRVDNTPNSILEAFASGVPVVSTSVGGVPYIVEDGRSGLLVPCDDAAAMASAVTRLLRSPELRQQLVECGLREVRRYTWAAVRDTLFAGYTAAVQNGVAPMATR</sequence>
<proteinExistence type="predicted"/>
<evidence type="ECO:0000259" key="2">
    <source>
        <dbReference type="Pfam" id="PF13439"/>
    </source>
</evidence>
<dbReference type="InterPro" id="IPR028098">
    <property type="entry name" value="Glyco_trans_4-like_N"/>
</dbReference>
<evidence type="ECO:0000313" key="4">
    <source>
        <dbReference type="Proteomes" id="UP000652074"/>
    </source>
</evidence>
<feature type="domain" description="Glycosyl transferase family 1" evidence="1">
    <location>
        <begin position="181"/>
        <end position="333"/>
    </location>
</feature>
<dbReference type="PANTHER" id="PTHR12526:SF635">
    <property type="entry name" value="GLYCOSYL TRANSFERASE GROUP 1"/>
    <property type="match status" value="1"/>
</dbReference>
<evidence type="ECO:0000313" key="3">
    <source>
        <dbReference type="EMBL" id="NMF87382.1"/>
    </source>
</evidence>
<name>A0ABX1MHG0_9RHOO</name>
<comment type="caution">
    <text evidence="3">The sequence shown here is derived from an EMBL/GenBank/DDBJ whole genome shotgun (WGS) entry which is preliminary data.</text>
</comment>
<dbReference type="RefSeq" id="WP_169204826.1">
    <property type="nucleotide sequence ID" value="NZ_CP059560.1"/>
</dbReference>
<feature type="domain" description="Glycosyltransferase subfamily 4-like N-terminal" evidence="2">
    <location>
        <begin position="19"/>
        <end position="169"/>
    </location>
</feature>
<gene>
    <name evidence="3" type="ORF">GPA26_02695</name>
</gene>